<dbReference type="PROSITE" id="PS50878">
    <property type="entry name" value="RT_POL"/>
    <property type="match status" value="1"/>
</dbReference>
<dbReference type="Proteomes" id="UP000478052">
    <property type="component" value="Unassembled WGS sequence"/>
</dbReference>
<organism evidence="2 3">
    <name type="scientific">Aphis craccivora</name>
    <name type="common">Cowpea aphid</name>
    <dbReference type="NCBI Taxonomy" id="307492"/>
    <lineage>
        <taxon>Eukaryota</taxon>
        <taxon>Metazoa</taxon>
        <taxon>Ecdysozoa</taxon>
        <taxon>Arthropoda</taxon>
        <taxon>Hexapoda</taxon>
        <taxon>Insecta</taxon>
        <taxon>Pterygota</taxon>
        <taxon>Neoptera</taxon>
        <taxon>Paraneoptera</taxon>
        <taxon>Hemiptera</taxon>
        <taxon>Sternorrhyncha</taxon>
        <taxon>Aphidomorpha</taxon>
        <taxon>Aphidoidea</taxon>
        <taxon>Aphididae</taxon>
        <taxon>Aphidini</taxon>
        <taxon>Aphis</taxon>
        <taxon>Aphis</taxon>
    </lineage>
</organism>
<protein>
    <recommendedName>
        <fullName evidence="1">Reverse transcriptase domain-containing protein</fullName>
    </recommendedName>
</protein>
<dbReference type="InterPro" id="IPR043502">
    <property type="entry name" value="DNA/RNA_pol_sf"/>
</dbReference>
<dbReference type="PANTHER" id="PTHR19446">
    <property type="entry name" value="REVERSE TRANSCRIPTASES"/>
    <property type="match status" value="1"/>
</dbReference>
<evidence type="ECO:0000259" key="1">
    <source>
        <dbReference type="PROSITE" id="PS50878"/>
    </source>
</evidence>
<dbReference type="SUPFAM" id="SSF56672">
    <property type="entry name" value="DNA/RNA polymerases"/>
    <property type="match status" value="1"/>
</dbReference>
<accession>A0A6G0Y8S6</accession>
<keyword evidence="3" id="KW-1185">Reference proteome</keyword>
<dbReference type="AlphaFoldDB" id="A0A6G0Y8S6"/>
<dbReference type="OrthoDB" id="8063979at2759"/>
<dbReference type="CDD" id="cd01650">
    <property type="entry name" value="RT_nLTR_like"/>
    <property type="match status" value="1"/>
</dbReference>
<gene>
    <name evidence="2" type="ORF">FWK35_00013546</name>
</gene>
<comment type="caution">
    <text evidence="2">The sequence shown here is derived from an EMBL/GenBank/DDBJ whole genome shotgun (WGS) entry which is preliminary data.</text>
</comment>
<evidence type="ECO:0000313" key="2">
    <source>
        <dbReference type="EMBL" id="KAF0751260.1"/>
    </source>
</evidence>
<dbReference type="GO" id="GO:0071897">
    <property type="term" value="P:DNA biosynthetic process"/>
    <property type="evidence" value="ECO:0007669"/>
    <property type="project" value="UniProtKB-ARBA"/>
</dbReference>
<proteinExistence type="predicted"/>
<dbReference type="InterPro" id="IPR000477">
    <property type="entry name" value="RT_dom"/>
</dbReference>
<feature type="domain" description="Reverse transcriptase" evidence="1">
    <location>
        <begin position="126"/>
        <end position="396"/>
    </location>
</feature>
<name>A0A6G0Y8S6_APHCR</name>
<dbReference type="Pfam" id="PF00078">
    <property type="entry name" value="RVT_1"/>
    <property type="match status" value="1"/>
</dbReference>
<dbReference type="EMBL" id="VUJU01005429">
    <property type="protein sequence ID" value="KAF0751260.1"/>
    <property type="molecule type" value="Genomic_DNA"/>
</dbReference>
<reference evidence="2 3" key="1">
    <citation type="submission" date="2019-08" db="EMBL/GenBank/DDBJ databases">
        <title>Whole genome of Aphis craccivora.</title>
        <authorList>
            <person name="Voronova N.V."/>
            <person name="Shulinski R.S."/>
            <person name="Bandarenka Y.V."/>
            <person name="Zhorov D.G."/>
            <person name="Warner D."/>
        </authorList>
    </citation>
    <scope>NUCLEOTIDE SEQUENCE [LARGE SCALE GENOMIC DNA]</scope>
    <source>
        <strain evidence="2">180601</strain>
        <tissue evidence="2">Whole Body</tissue>
    </source>
</reference>
<sequence length="460" mass="52166">MAAWRLFSGDFNKNIWGKAFRWAKNGTSVRKVPATMKNSDGSNTTTLEETAHLLLDTFFPKENGPAYDIRNTPFRQYSKVVDQQRVKAAVWRMRPSKAPGLDGITAGMLRKAWPVLGRELTSLYDRCITQATFPEIWKCANLVVIPNAGKTDLTNPKAYRPISLLPTMGKALETLIIQDMEEETGLNEHRQQHGFIPGKSTITALTEVNEWVDASKCRYVFRAFLDITGAFDNVGWRPVLSRLEDMGASNRTLNITNSYLTNRTVRLRLENHEYVRQLQRGCPQGSQLGPTLWKVAMTGLNELRLDDTASMTLYADDIALLVGAARPHTAFGRIEKYMDALKAWAERFSLTFSPTKSQLLSLKGGLKPMYSVGFGSKADDPRIHASDTVRYLGVIMDPRRSYWHHIQYLKDKSKNLYTRLRCMTSANWGMGRDVAKIIYEAVYLPRITYAAQIWMPGCYL</sequence>
<evidence type="ECO:0000313" key="3">
    <source>
        <dbReference type="Proteomes" id="UP000478052"/>
    </source>
</evidence>